<dbReference type="GO" id="GO:0003700">
    <property type="term" value="F:DNA-binding transcription factor activity"/>
    <property type="evidence" value="ECO:0007669"/>
    <property type="project" value="InterPro"/>
</dbReference>
<dbReference type="PANTHER" id="PTHR30204">
    <property type="entry name" value="REDOX-CYCLING DRUG-SENSING TRANSCRIPTIONAL ACTIVATOR SOXR"/>
    <property type="match status" value="1"/>
</dbReference>
<evidence type="ECO:0000313" key="10">
    <source>
        <dbReference type="EMBL" id="AKE52124.1"/>
    </source>
</evidence>
<evidence type="ECO:0000259" key="9">
    <source>
        <dbReference type="PROSITE" id="PS50937"/>
    </source>
</evidence>
<keyword evidence="5" id="KW-0238">DNA-binding</keyword>
<organism evidence="10 11">
    <name type="scientific">Kangiella geojedonensis</name>
    <dbReference type="NCBI Taxonomy" id="914150"/>
    <lineage>
        <taxon>Bacteria</taxon>
        <taxon>Pseudomonadati</taxon>
        <taxon>Pseudomonadota</taxon>
        <taxon>Gammaproteobacteria</taxon>
        <taxon>Kangiellales</taxon>
        <taxon>Kangiellaceae</taxon>
        <taxon>Kangiella</taxon>
    </lineage>
</organism>
<dbReference type="KEGG" id="kge:TQ33_1164"/>
<feature type="coiled-coil region" evidence="8">
    <location>
        <begin position="79"/>
        <end position="109"/>
    </location>
</feature>
<reference evidence="10 11" key="1">
    <citation type="submission" date="2015-02" db="EMBL/GenBank/DDBJ databases">
        <title>Complete genome sequence of Kangiella geojedonensis strain YCS-5T.</title>
        <authorList>
            <person name="Kim K.M."/>
        </authorList>
    </citation>
    <scope>NUCLEOTIDE SEQUENCE [LARGE SCALE GENOMIC DNA]</scope>
    <source>
        <strain evidence="10 11">YCS-5</strain>
    </source>
</reference>
<name>A0A0F6TQN7_9GAMM</name>
<dbReference type="RefSeq" id="WP_046561230.1">
    <property type="nucleotide sequence ID" value="NZ_CP010975.1"/>
</dbReference>
<dbReference type="SMART" id="SM00422">
    <property type="entry name" value="HTH_MERR"/>
    <property type="match status" value="1"/>
</dbReference>
<dbReference type="InterPro" id="IPR009061">
    <property type="entry name" value="DNA-bd_dom_put_sf"/>
</dbReference>
<proteinExistence type="predicted"/>
<evidence type="ECO:0000313" key="11">
    <source>
        <dbReference type="Proteomes" id="UP000034071"/>
    </source>
</evidence>
<dbReference type="PRINTS" id="PR00040">
    <property type="entry name" value="HTHMERR"/>
</dbReference>
<dbReference type="PATRIC" id="fig|914150.5.peg.1180"/>
<keyword evidence="4" id="KW-0805">Transcription regulation</keyword>
<dbReference type="SUPFAM" id="SSF46955">
    <property type="entry name" value="Putative DNA-binding domain"/>
    <property type="match status" value="1"/>
</dbReference>
<keyword evidence="2" id="KW-0475">Mercuric resistance</keyword>
<dbReference type="InterPro" id="IPR047057">
    <property type="entry name" value="MerR_fam"/>
</dbReference>
<dbReference type="GO" id="GO:0045340">
    <property type="term" value="F:mercury ion binding"/>
    <property type="evidence" value="ECO:0007669"/>
    <property type="project" value="InterPro"/>
</dbReference>
<protein>
    <recommendedName>
        <fullName evidence="1">Mercuric resistance operon regulatory protein</fullName>
    </recommendedName>
</protein>
<keyword evidence="3" id="KW-0476">Mercury</keyword>
<dbReference type="PROSITE" id="PS50937">
    <property type="entry name" value="HTH_MERR_2"/>
    <property type="match status" value="1"/>
</dbReference>
<comment type="function">
    <text evidence="7">Mediates the mercuric-dependent induction of mercury resistance operon. In the absence of mercury MerR represses transcription by binding tightly to the mer operator region; when mercury is present the dimeric complex binds a single ion and becomes a potent transcriptional activator, while remaining bound to the mer site.</text>
</comment>
<evidence type="ECO:0000256" key="5">
    <source>
        <dbReference type="ARBA" id="ARBA00023125"/>
    </source>
</evidence>
<dbReference type="Gene3D" id="1.10.1660.10">
    <property type="match status" value="1"/>
</dbReference>
<dbReference type="Proteomes" id="UP000034071">
    <property type="component" value="Chromosome"/>
</dbReference>
<dbReference type="STRING" id="914150.TQ33_1164"/>
<dbReference type="CDD" id="cd04783">
    <property type="entry name" value="HTH_MerR1"/>
    <property type="match status" value="1"/>
</dbReference>
<dbReference type="HOGENOM" id="CLU_060077_2_0_6"/>
<evidence type="ECO:0000256" key="1">
    <source>
        <dbReference type="ARBA" id="ARBA00017146"/>
    </source>
</evidence>
<keyword evidence="8" id="KW-0175">Coiled coil</keyword>
<feature type="domain" description="HTH merR-type" evidence="9">
    <location>
        <begin position="1"/>
        <end position="69"/>
    </location>
</feature>
<evidence type="ECO:0000256" key="3">
    <source>
        <dbReference type="ARBA" id="ARBA00022914"/>
    </source>
</evidence>
<dbReference type="OrthoDB" id="9808480at2"/>
<dbReference type="Pfam" id="PF13411">
    <property type="entry name" value="MerR_1"/>
    <property type="match status" value="1"/>
</dbReference>
<dbReference type="InterPro" id="IPR011794">
    <property type="entry name" value="MerR"/>
</dbReference>
<keyword evidence="6" id="KW-0804">Transcription</keyword>
<evidence type="ECO:0000256" key="6">
    <source>
        <dbReference type="ARBA" id="ARBA00023163"/>
    </source>
</evidence>
<dbReference type="GO" id="GO:0046689">
    <property type="term" value="P:response to mercury ion"/>
    <property type="evidence" value="ECO:0007669"/>
    <property type="project" value="UniProtKB-KW"/>
</dbReference>
<accession>A0A0F6TQN7</accession>
<dbReference type="GO" id="GO:0003677">
    <property type="term" value="F:DNA binding"/>
    <property type="evidence" value="ECO:0007669"/>
    <property type="project" value="UniProtKB-KW"/>
</dbReference>
<keyword evidence="11" id="KW-1185">Reference proteome</keyword>
<evidence type="ECO:0000256" key="8">
    <source>
        <dbReference type="SAM" id="Coils"/>
    </source>
</evidence>
<evidence type="ECO:0000256" key="2">
    <source>
        <dbReference type="ARBA" id="ARBA00022466"/>
    </source>
</evidence>
<dbReference type="AlphaFoldDB" id="A0A0F6TQN7"/>
<gene>
    <name evidence="10" type="ORF">TQ33_1164</name>
</gene>
<dbReference type="PANTHER" id="PTHR30204:SF94">
    <property type="entry name" value="HEAVY METAL-DEPENDENT TRANSCRIPTIONAL REGULATOR HI_0293-RELATED"/>
    <property type="match status" value="1"/>
</dbReference>
<evidence type="ECO:0000256" key="4">
    <source>
        <dbReference type="ARBA" id="ARBA00023015"/>
    </source>
</evidence>
<dbReference type="InterPro" id="IPR000551">
    <property type="entry name" value="MerR-type_HTH_dom"/>
</dbReference>
<evidence type="ECO:0000256" key="7">
    <source>
        <dbReference type="ARBA" id="ARBA00024874"/>
    </source>
</evidence>
<dbReference type="EMBL" id="CP010975">
    <property type="protein sequence ID" value="AKE52124.1"/>
    <property type="molecule type" value="Genomic_DNA"/>
</dbReference>
<sequence length="127" mass="14601">MLTIGKLAKEVNIGVETVRYYQRKGLIEVPNKTEGFRKYSADDLRRLKFIKEAQKAGFTLNEIKELLALDTSHDHERAQQLASARIKELDAKIEEMQQARDRLKTLFHQCETSGTHKPCAILKAFEV</sequence>